<dbReference type="EMBL" id="BK015443">
    <property type="protein sequence ID" value="DAE06947.1"/>
    <property type="molecule type" value="Genomic_DNA"/>
</dbReference>
<sequence>MKYIYGKFTNKQIKEAALAMHTDIHRLLLHKDNHVDQKIFENDDDFLTFFQKVLYKFGGTKTLFNNNGIMVALMSTLQAAYDEAVSDHFDYTTFRKAILDSHGYIKQMFENQGGVSSAKSVNSKACCYRQNK</sequence>
<reference evidence="1" key="1">
    <citation type="journal article" date="2021" name="Proc. Natl. Acad. Sci. U.S.A.">
        <title>A Catalog of Tens of Thousands of Viruses from Human Metagenomes Reveals Hidden Associations with Chronic Diseases.</title>
        <authorList>
            <person name="Tisza M.J."/>
            <person name="Buck C.B."/>
        </authorList>
    </citation>
    <scope>NUCLEOTIDE SEQUENCE</scope>
    <source>
        <strain evidence="1">CtL0q1</strain>
    </source>
</reference>
<protein>
    <submittedName>
        <fullName evidence="1">Uncharacterized protein</fullName>
    </submittedName>
</protein>
<evidence type="ECO:0000313" key="1">
    <source>
        <dbReference type="EMBL" id="DAE06947.1"/>
    </source>
</evidence>
<organism evidence="1">
    <name type="scientific">Siphoviridae sp. ctL0q1</name>
    <dbReference type="NCBI Taxonomy" id="2825449"/>
    <lineage>
        <taxon>Viruses</taxon>
        <taxon>Duplodnaviria</taxon>
        <taxon>Heunggongvirae</taxon>
        <taxon>Uroviricota</taxon>
        <taxon>Caudoviricetes</taxon>
    </lineage>
</organism>
<proteinExistence type="predicted"/>
<name>A0A8S5PKE5_9CAUD</name>
<accession>A0A8S5PKE5</accession>